<dbReference type="AlphaFoldDB" id="A0AAW6U7T6"/>
<dbReference type="Proteomes" id="UP001431532">
    <property type="component" value="Unassembled WGS sequence"/>
</dbReference>
<comment type="caution">
    <text evidence="1">The sequence shown here is derived from an EMBL/GenBank/DDBJ whole genome shotgun (WGS) entry which is preliminary data.</text>
</comment>
<accession>A0AAW6U7T6</accession>
<evidence type="ECO:0000313" key="2">
    <source>
        <dbReference type="Proteomes" id="UP001431532"/>
    </source>
</evidence>
<organism evidence="1 2">
    <name type="scientific">Peloplasma aerotolerans</name>
    <dbReference type="NCBI Taxonomy" id="3044389"/>
    <lineage>
        <taxon>Bacteria</taxon>
        <taxon>Bacillati</taxon>
        <taxon>Mycoplasmatota</taxon>
        <taxon>Mollicutes</taxon>
        <taxon>Acholeplasmatales</taxon>
        <taxon>Acholeplasmataceae</taxon>
        <taxon>Peloplasma</taxon>
    </lineage>
</organism>
<dbReference type="GO" id="GO:0005829">
    <property type="term" value="C:cytosol"/>
    <property type="evidence" value="ECO:0007669"/>
    <property type="project" value="TreeGrafter"/>
</dbReference>
<proteinExistence type="predicted"/>
<dbReference type="Gene3D" id="3.40.50.1000">
    <property type="entry name" value="HAD superfamily/HAD-like"/>
    <property type="match status" value="1"/>
</dbReference>
<dbReference type="SUPFAM" id="SSF56784">
    <property type="entry name" value="HAD-like"/>
    <property type="match status" value="1"/>
</dbReference>
<dbReference type="RefSeq" id="WP_282838547.1">
    <property type="nucleotide sequence ID" value="NZ_JASCXW010000002.1"/>
</dbReference>
<dbReference type="NCBIfam" id="TIGR01549">
    <property type="entry name" value="HAD-SF-IA-v1"/>
    <property type="match status" value="1"/>
</dbReference>
<dbReference type="InterPro" id="IPR036412">
    <property type="entry name" value="HAD-like_sf"/>
</dbReference>
<reference evidence="1" key="1">
    <citation type="submission" date="2023-05" db="EMBL/GenBank/DDBJ databases">
        <title>Mariniplasma microaerophilum sp. nov., a novel anaerobic mollicute isolated from terrestrial mud volcano, Taman Peninsula, Russia.</title>
        <authorList>
            <person name="Khomyakova M.A."/>
            <person name="Merkel A.Y."/>
            <person name="Slobodkin A.I."/>
        </authorList>
    </citation>
    <scope>NUCLEOTIDE SEQUENCE</scope>
    <source>
        <strain evidence="1">M4Ah</strain>
    </source>
</reference>
<dbReference type="InterPro" id="IPR023214">
    <property type="entry name" value="HAD_sf"/>
</dbReference>
<name>A0AAW6U7T6_9MOLU</name>
<evidence type="ECO:0000313" key="1">
    <source>
        <dbReference type="EMBL" id="MDI6452133.1"/>
    </source>
</evidence>
<dbReference type="Pfam" id="PF13419">
    <property type="entry name" value="HAD_2"/>
    <property type="match status" value="1"/>
</dbReference>
<dbReference type="PANTHER" id="PTHR43434:SF26">
    <property type="entry name" value="PYROPHOSPHATASE PPAX"/>
    <property type="match status" value="1"/>
</dbReference>
<dbReference type="SFLD" id="SFLDG01129">
    <property type="entry name" value="C1.5:_HAD__Beta-PGM__Phosphata"/>
    <property type="match status" value="1"/>
</dbReference>
<dbReference type="SFLD" id="SFLDS00003">
    <property type="entry name" value="Haloacid_Dehalogenase"/>
    <property type="match status" value="1"/>
</dbReference>
<keyword evidence="1" id="KW-0378">Hydrolase</keyword>
<gene>
    <name evidence="1" type="ORF">QJ521_01040</name>
</gene>
<dbReference type="PRINTS" id="PR00413">
    <property type="entry name" value="HADHALOGNASE"/>
</dbReference>
<dbReference type="InterPro" id="IPR050155">
    <property type="entry name" value="HAD-like_hydrolase_sf"/>
</dbReference>
<dbReference type="NCBIfam" id="TIGR01509">
    <property type="entry name" value="HAD-SF-IA-v3"/>
    <property type="match status" value="1"/>
</dbReference>
<dbReference type="GO" id="GO:0008967">
    <property type="term" value="F:phosphoglycolate phosphatase activity"/>
    <property type="evidence" value="ECO:0007669"/>
    <property type="project" value="TreeGrafter"/>
</dbReference>
<dbReference type="GO" id="GO:0006281">
    <property type="term" value="P:DNA repair"/>
    <property type="evidence" value="ECO:0007669"/>
    <property type="project" value="TreeGrafter"/>
</dbReference>
<sequence length="210" mass="23899">MKTILLDLDGTLIQTTEIILDTFKETLDKFFPHLELKDEELTNLLGQTLYKTFGFYTDDQDEVDKIVEHYRLISNQKIENGLKAYPGAVETLKYLKSKNCTIGIVTSKMRKVALYHLELTGLIDYIDGLIGYEDVIHHKPNPEPVEKALELFNADKKTTVYVGDHENDIIAAKKAGISSCAVTYSHRLKACLNEQPEFVIDELTNLKDFV</sequence>
<dbReference type="InterPro" id="IPR041492">
    <property type="entry name" value="HAD_2"/>
</dbReference>
<dbReference type="SFLD" id="SFLDG01135">
    <property type="entry name" value="C1.5.6:_HAD__Beta-PGM__Phospha"/>
    <property type="match status" value="1"/>
</dbReference>
<protein>
    <submittedName>
        <fullName evidence="1">HAD-IA family hydrolase</fullName>
    </submittedName>
</protein>
<dbReference type="InterPro" id="IPR023198">
    <property type="entry name" value="PGP-like_dom2"/>
</dbReference>
<dbReference type="InterPro" id="IPR006439">
    <property type="entry name" value="HAD-SF_hydro_IA"/>
</dbReference>
<dbReference type="Gene3D" id="1.10.150.240">
    <property type="entry name" value="Putative phosphatase, domain 2"/>
    <property type="match status" value="1"/>
</dbReference>
<dbReference type="PANTHER" id="PTHR43434">
    <property type="entry name" value="PHOSPHOGLYCOLATE PHOSPHATASE"/>
    <property type="match status" value="1"/>
</dbReference>
<dbReference type="EMBL" id="JASCXW010000002">
    <property type="protein sequence ID" value="MDI6452133.1"/>
    <property type="molecule type" value="Genomic_DNA"/>
</dbReference>
<keyword evidence="2" id="KW-1185">Reference proteome</keyword>